<dbReference type="EMBL" id="FRAV01000001">
    <property type="protein sequence ID" value="SHK09249.1"/>
    <property type="molecule type" value="Genomic_DNA"/>
</dbReference>
<sequence length="184" mass="20382">MKKALVIIDVQNDYFPGGTHTLFEVEQAGKNAHEVLVYARSKGFEIIHIQHIATNEGADFFLAETEGAKINNCVQPNDGEKIIIKNYPNSFRDTDLLNHLRKNEINDLVVCGMMTDVCVAATVRTAMDFGFNTTIIGDACATEDRELYGKTVDAKDMHISFLAGLTALGNLYAYVITTEQFLLS</sequence>
<dbReference type="AlphaFoldDB" id="A0A1M6PMR2"/>
<proteinExistence type="predicted"/>
<dbReference type="CDD" id="cd01014">
    <property type="entry name" value="nicotinamidase_related"/>
    <property type="match status" value="1"/>
</dbReference>
<dbReference type="InterPro" id="IPR036380">
    <property type="entry name" value="Isochorismatase-like_sf"/>
</dbReference>
<evidence type="ECO:0000256" key="1">
    <source>
        <dbReference type="ARBA" id="ARBA00022801"/>
    </source>
</evidence>
<gene>
    <name evidence="3" type="ORF">SAMN05444267_100157</name>
</gene>
<evidence type="ECO:0000313" key="4">
    <source>
        <dbReference type="Proteomes" id="UP000184364"/>
    </source>
</evidence>
<reference evidence="4" key="1">
    <citation type="submission" date="2016-11" db="EMBL/GenBank/DDBJ databases">
        <authorList>
            <person name="Varghese N."/>
            <person name="Submissions S."/>
        </authorList>
    </citation>
    <scope>NUCLEOTIDE SEQUENCE [LARGE SCALE GENOMIC DNA]</scope>
    <source>
        <strain evidence="4">DSM 26899</strain>
    </source>
</reference>
<name>A0A1M6PMR2_9FLAO</name>
<organism evidence="3 4">
    <name type="scientific">Chryseobacterium polytrichastri</name>
    <dbReference type="NCBI Taxonomy" id="1302687"/>
    <lineage>
        <taxon>Bacteria</taxon>
        <taxon>Pseudomonadati</taxon>
        <taxon>Bacteroidota</taxon>
        <taxon>Flavobacteriia</taxon>
        <taxon>Flavobacteriales</taxon>
        <taxon>Weeksellaceae</taxon>
        <taxon>Chryseobacterium group</taxon>
        <taxon>Chryseobacterium</taxon>
    </lineage>
</organism>
<evidence type="ECO:0000313" key="3">
    <source>
        <dbReference type="EMBL" id="SHK09249.1"/>
    </source>
</evidence>
<dbReference type="STRING" id="1302687.SAMN05444267_100157"/>
<dbReference type="Gene3D" id="3.40.50.850">
    <property type="entry name" value="Isochorismatase-like"/>
    <property type="match status" value="1"/>
</dbReference>
<dbReference type="Proteomes" id="UP000184364">
    <property type="component" value="Unassembled WGS sequence"/>
</dbReference>
<dbReference type="InterPro" id="IPR050272">
    <property type="entry name" value="Isochorismatase-like_hydrls"/>
</dbReference>
<keyword evidence="4" id="KW-1185">Reference proteome</keyword>
<dbReference type="InterPro" id="IPR000868">
    <property type="entry name" value="Isochorismatase-like_dom"/>
</dbReference>
<dbReference type="SUPFAM" id="SSF52499">
    <property type="entry name" value="Isochorismatase-like hydrolases"/>
    <property type="match status" value="1"/>
</dbReference>
<accession>A0A1M6PMR2</accession>
<protein>
    <submittedName>
        <fullName evidence="3">Nicotinamidase-related amidase</fullName>
    </submittedName>
</protein>
<feature type="domain" description="Isochorismatase-like" evidence="2">
    <location>
        <begin position="4"/>
        <end position="147"/>
    </location>
</feature>
<dbReference type="RefSeq" id="WP_073289844.1">
    <property type="nucleotide sequence ID" value="NZ_FRAV01000001.1"/>
</dbReference>
<dbReference type="OrthoDB" id="9791276at2"/>
<keyword evidence="1" id="KW-0378">Hydrolase</keyword>
<dbReference type="PANTHER" id="PTHR43540:SF1">
    <property type="entry name" value="ISOCHORISMATASE HYDROLASE"/>
    <property type="match status" value="1"/>
</dbReference>
<dbReference type="PANTHER" id="PTHR43540">
    <property type="entry name" value="PEROXYUREIDOACRYLATE/UREIDOACRYLATE AMIDOHYDROLASE-RELATED"/>
    <property type="match status" value="1"/>
</dbReference>
<dbReference type="GO" id="GO:0016787">
    <property type="term" value="F:hydrolase activity"/>
    <property type="evidence" value="ECO:0007669"/>
    <property type="project" value="UniProtKB-KW"/>
</dbReference>
<dbReference type="Pfam" id="PF00857">
    <property type="entry name" value="Isochorismatase"/>
    <property type="match status" value="1"/>
</dbReference>
<evidence type="ECO:0000259" key="2">
    <source>
        <dbReference type="Pfam" id="PF00857"/>
    </source>
</evidence>